<name>A0ABR9FML6_9GAMM</name>
<protein>
    <recommendedName>
        <fullName evidence="3">HAD family hydrolase</fullName>
    </recommendedName>
</protein>
<dbReference type="Proteomes" id="UP000707245">
    <property type="component" value="Unassembled WGS sequence"/>
</dbReference>
<sequence>MRTHIFDIDGTLTKSGNDLWFLTMQELCDPTAFKTLVLEWEAKSKTYENSYTLLVGTLNLLRNIKNAEEKIFNTAKKLTLGLIDNDLVPKQALIALRQSIHACDLIVLSTANYFEAAKGFTAALLERNLISQFEYNKLVILATNTDWDKYSVECFNMGDVKIHTYYRYLQQEGYPVKVPDKAFVDDPYFNDASLANEALEVVVVDNSKNKEYFRNTGFERVSWY</sequence>
<evidence type="ECO:0008006" key="3">
    <source>
        <dbReference type="Google" id="ProtNLM"/>
    </source>
</evidence>
<proteinExistence type="predicted"/>
<comment type="caution">
    <text evidence="1">The sequence shown here is derived from an EMBL/GenBank/DDBJ whole genome shotgun (WGS) entry which is preliminary data.</text>
</comment>
<gene>
    <name evidence="1" type="ORF">EI167_11495</name>
</gene>
<dbReference type="RefSeq" id="WP_192541846.1">
    <property type="nucleotide sequence ID" value="NZ_RRZA01000032.1"/>
</dbReference>
<evidence type="ECO:0000313" key="1">
    <source>
        <dbReference type="EMBL" id="MBE0458063.1"/>
    </source>
</evidence>
<accession>A0ABR9FML6</accession>
<keyword evidence="2" id="KW-1185">Reference proteome</keyword>
<evidence type="ECO:0000313" key="2">
    <source>
        <dbReference type="Proteomes" id="UP000707245"/>
    </source>
</evidence>
<dbReference type="EMBL" id="RRZA01000032">
    <property type="protein sequence ID" value="MBE0458063.1"/>
    <property type="molecule type" value="Genomic_DNA"/>
</dbReference>
<organism evidence="1 2">
    <name type="scientific">Pseudoalteromonas prydzensis</name>
    <dbReference type="NCBI Taxonomy" id="182141"/>
    <lineage>
        <taxon>Bacteria</taxon>
        <taxon>Pseudomonadati</taxon>
        <taxon>Pseudomonadota</taxon>
        <taxon>Gammaproteobacteria</taxon>
        <taxon>Alteromonadales</taxon>
        <taxon>Pseudoalteromonadaceae</taxon>
        <taxon>Pseudoalteromonas</taxon>
    </lineage>
</organism>
<reference evidence="1 2" key="1">
    <citation type="submission" date="2020-07" db="EMBL/GenBank/DDBJ databases">
        <title>Halophilic bacteria isolated from french cheeses.</title>
        <authorList>
            <person name="Kothe C.I."/>
            <person name="Farah-Kraiem B."/>
            <person name="Renault P."/>
            <person name="Dridi B."/>
        </authorList>
    </citation>
    <scope>NUCLEOTIDE SEQUENCE [LARGE SCALE GENOMIC DNA]</scope>
    <source>
        <strain evidence="1 2">FME14</strain>
    </source>
</reference>